<feature type="transmembrane region" description="Helical" evidence="4">
    <location>
        <begin position="125"/>
        <end position="148"/>
    </location>
</feature>
<keyword evidence="2" id="KW-0813">Transport</keyword>
<dbReference type="Proteomes" id="UP001432202">
    <property type="component" value="Chromosome"/>
</dbReference>
<gene>
    <name evidence="6" type="ORF">V6M85_01465</name>
</gene>
<accession>A0AAX4L1G1</accession>
<evidence type="ECO:0000313" key="6">
    <source>
        <dbReference type="EMBL" id="WWQ60774.1"/>
    </source>
</evidence>
<evidence type="ECO:0000313" key="7">
    <source>
        <dbReference type="Proteomes" id="UP001432202"/>
    </source>
</evidence>
<keyword evidence="3" id="KW-1003">Cell membrane</keyword>
<dbReference type="AlphaFoldDB" id="A0AAX4L1G1"/>
<dbReference type="InterPro" id="IPR020846">
    <property type="entry name" value="MFS_dom"/>
</dbReference>
<evidence type="ECO:0000256" key="2">
    <source>
        <dbReference type="ARBA" id="ARBA00022448"/>
    </source>
</evidence>
<dbReference type="PANTHER" id="PTHR43045:SF1">
    <property type="entry name" value="SHIKIMATE TRANSPORTER"/>
    <property type="match status" value="1"/>
</dbReference>
<comment type="subcellular location">
    <subcellularLocation>
        <location evidence="1">Cell membrane</location>
        <topology evidence="1">Multi-pass membrane protein</topology>
    </subcellularLocation>
</comment>
<keyword evidence="7" id="KW-1185">Reference proteome</keyword>
<protein>
    <submittedName>
        <fullName evidence="6">MFS transporter</fullName>
    </submittedName>
</protein>
<dbReference type="SUPFAM" id="SSF103473">
    <property type="entry name" value="MFS general substrate transporter"/>
    <property type="match status" value="1"/>
</dbReference>
<keyword evidence="4" id="KW-0472">Membrane</keyword>
<evidence type="ECO:0000256" key="4">
    <source>
        <dbReference type="SAM" id="Phobius"/>
    </source>
</evidence>
<dbReference type="PROSITE" id="PS50850">
    <property type="entry name" value="MFS"/>
    <property type="match status" value="1"/>
</dbReference>
<dbReference type="RefSeq" id="WP_338602079.1">
    <property type="nucleotide sequence ID" value="NZ_CP146016.1"/>
</dbReference>
<dbReference type="InterPro" id="IPR036259">
    <property type="entry name" value="MFS_trans_sf"/>
</dbReference>
<dbReference type="Gene3D" id="1.20.1250.20">
    <property type="entry name" value="MFS general substrate transporter like domains"/>
    <property type="match status" value="2"/>
</dbReference>
<dbReference type="PANTHER" id="PTHR43045">
    <property type="entry name" value="SHIKIMATE TRANSPORTER"/>
    <property type="match status" value="1"/>
</dbReference>
<feature type="domain" description="Major facilitator superfamily (MFS) profile" evidence="5">
    <location>
        <begin position="1"/>
        <end position="362"/>
    </location>
</feature>
<dbReference type="GeneID" id="89335396"/>
<evidence type="ECO:0000259" key="5">
    <source>
        <dbReference type="PROSITE" id="PS50850"/>
    </source>
</evidence>
<dbReference type="EMBL" id="CP146016">
    <property type="protein sequence ID" value="WWQ60774.1"/>
    <property type="molecule type" value="Genomic_DNA"/>
</dbReference>
<feature type="transmembrane region" description="Helical" evidence="4">
    <location>
        <begin position="154"/>
        <end position="172"/>
    </location>
</feature>
<dbReference type="GO" id="GO:0022857">
    <property type="term" value="F:transmembrane transporter activity"/>
    <property type="evidence" value="ECO:0007669"/>
    <property type="project" value="InterPro"/>
</dbReference>
<feature type="transmembrane region" description="Helical" evidence="4">
    <location>
        <begin position="341"/>
        <end position="357"/>
    </location>
</feature>
<evidence type="ECO:0000256" key="3">
    <source>
        <dbReference type="ARBA" id="ARBA00022475"/>
    </source>
</evidence>
<proteinExistence type="predicted"/>
<reference evidence="6 7" key="1">
    <citation type="submission" date="2024-02" db="EMBL/GenBank/DDBJ databases">
        <title>STSV induces naive adaptation in Sulfolobus.</title>
        <authorList>
            <person name="Xiang X."/>
            <person name="Song M."/>
        </authorList>
    </citation>
    <scope>NUCLEOTIDE SEQUENCE [LARGE SCALE GENOMIC DNA]</scope>
    <source>
        <strain evidence="6 7">RT2</strain>
    </source>
</reference>
<evidence type="ECO:0000256" key="1">
    <source>
        <dbReference type="ARBA" id="ARBA00004651"/>
    </source>
</evidence>
<feature type="transmembrane region" description="Helical" evidence="4">
    <location>
        <begin position="68"/>
        <end position="86"/>
    </location>
</feature>
<feature type="transmembrane region" description="Helical" evidence="4">
    <location>
        <begin position="261"/>
        <end position="282"/>
    </location>
</feature>
<feature type="transmembrane region" description="Helical" evidence="4">
    <location>
        <begin position="229"/>
        <end position="249"/>
    </location>
</feature>
<name>A0AAX4L1G1_9CREN</name>
<dbReference type="GO" id="GO:0005886">
    <property type="term" value="C:plasma membrane"/>
    <property type="evidence" value="ECO:0007669"/>
    <property type="project" value="UniProtKB-SubCell"/>
</dbReference>
<keyword evidence="4" id="KW-1133">Transmembrane helix</keyword>
<sequence length="365" mass="40175">MKKALLIVVGSLLLTISQWYAFFLVSQLSFIILSELIGSIVFMTGFITRAMGSVFFGHIGDRINRKTALILTGIILIISSILLTFFPNTVSLLVSRLLQGFSLGGEWGGASTIIVEMYSSYKFRGFIASFIQLAVPIAVILSSSTIILIPIDKWNYSFIIIIILSMISLILVKDMDSELVVPSRSKLPLLEAIRDDWKNILKAIGIKVTESAIFYIFTSFIFAESSLTRSIASIVLLSISLQLFFLPFFGYLSDIIGRKMVVVVGLIIAVLGIFSFFFSVALGEILFSISDSALYAPQSSIFTEIFDKKYRVTASNLSYQIASVLGGALAPLLIRETNSQLVIIVYICITLICVLLIKETKGASV</sequence>
<dbReference type="Pfam" id="PF07690">
    <property type="entry name" value="MFS_1"/>
    <property type="match status" value="1"/>
</dbReference>
<organism evidence="6 7">
    <name type="scientific">Sulfolobus tengchongensis</name>
    <dbReference type="NCBI Taxonomy" id="207809"/>
    <lineage>
        <taxon>Archaea</taxon>
        <taxon>Thermoproteota</taxon>
        <taxon>Thermoprotei</taxon>
        <taxon>Sulfolobales</taxon>
        <taxon>Sulfolobaceae</taxon>
        <taxon>Sulfolobus</taxon>
    </lineage>
</organism>
<keyword evidence="4" id="KW-0812">Transmembrane</keyword>
<feature type="transmembrane region" description="Helical" evidence="4">
    <location>
        <begin position="317"/>
        <end position="334"/>
    </location>
</feature>
<dbReference type="InterPro" id="IPR011701">
    <property type="entry name" value="MFS"/>
</dbReference>